<evidence type="ECO:0000313" key="6">
    <source>
        <dbReference type="EMBL" id="SEP58045.1"/>
    </source>
</evidence>
<evidence type="ECO:0000313" key="7">
    <source>
        <dbReference type="Proteomes" id="UP000199496"/>
    </source>
</evidence>
<feature type="active site" description="Charge relay system" evidence="4">
    <location>
        <position position="138"/>
    </location>
</feature>
<feature type="active site" description="Charge relay system" evidence="4">
    <location>
        <position position="263"/>
    </location>
</feature>
<dbReference type="InterPro" id="IPR000073">
    <property type="entry name" value="AB_hydrolase_1"/>
</dbReference>
<dbReference type="PROSITE" id="PS01133">
    <property type="entry name" value="UPF0017"/>
    <property type="match status" value="1"/>
</dbReference>
<dbReference type="InterPro" id="IPR000952">
    <property type="entry name" value="AB_hydrolase_4_CS"/>
</dbReference>
<sequence length="315" mass="35510">MLIDGDFRPAWWLPGAHLQTLAPTLMRRRPPIPLGRQRLELPDGDFIDLDWAPPQPGPRVILFHGLEGSSRSPYAGGLMRRLHDQGFQALTMHFRGCSGEPNRLPRSYFAGDTGDMAWLVDHLLRQEPTRPVAAIGVSLGGNALLKWLGETGPDNPLAAAVAISVPFDLDRSARRMEQGLSRFYQWYLVGRLKRSALRKCRLMPMPLDCAALPRLRTFREFDDAVTAPLHGFAGVDDYYSRCSCRPYLRRIQRPTLILHARDDPFMTPETVPTPDELSPSIRLELSRAGGHVGFVEGVGRYWPERRIGDWLGEIL</sequence>
<reference evidence="6 7" key="1">
    <citation type="submission" date="2016-10" db="EMBL/GenBank/DDBJ databases">
        <authorList>
            <person name="de Groot N.N."/>
        </authorList>
    </citation>
    <scope>NUCLEOTIDE SEQUENCE [LARGE SCALE GENOMIC DNA]</scope>
    <source>
        <strain evidence="6 7">B7-7</strain>
    </source>
</reference>
<evidence type="ECO:0000256" key="2">
    <source>
        <dbReference type="ARBA" id="ARBA00022487"/>
    </source>
</evidence>
<dbReference type="Gene3D" id="3.40.50.1820">
    <property type="entry name" value="alpha/beta hydrolase"/>
    <property type="match status" value="1"/>
</dbReference>
<dbReference type="PIRSF" id="PIRSF005211">
    <property type="entry name" value="Ab_hydro_YheT"/>
    <property type="match status" value="1"/>
</dbReference>
<feature type="active site" description="Charge relay system" evidence="4">
    <location>
        <position position="291"/>
    </location>
</feature>
<keyword evidence="2" id="KW-0719">Serine esterase</keyword>
<evidence type="ECO:0000256" key="1">
    <source>
        <dbReference type="ARBA" id="ARBA00010884"/>
    </source>
</evidence>
<dbReference type="Proteomes" id="UP000199496">
    <property type="component" value="Unassembled WGS sequence"/>
</dbReference>
<dbReference type="SUPFAM" id="SSF53474">
    <property type="entry name" value="alpha/beta-Hydrolases"/>
    <property type="match status" value="1"/>
</dbReference>
<dbReference type="STRING" id="867345.SAMN05421693_101118"/>
<dbReference type="GO" id="GO:0047372">
    <property type="term" value="F:monoacylglycerol lipase activity"/>
    <property type="evidence" value="ECO:0007669"/>
    <property type="project" value="TreeGrafter"/>
</dbReference>
<comment type="similarity">
    <text evidence="1">Belongs to the AB hydrolase superfamily. AB hydrolase 4 family.</text>
</comment>
<dbReference type="InterPro" id="IPR012020">
    <property type="entry name" value="ABHD4"/>
</dbReference>
<evidence type="ECO:0000256" key="3">
    <source>
        <dbReference type="ARBA" id="ARBA00022801"/>
    </source>
</evidence>
<organism evidence="6 7">
    <name type="scientific">Ectothiorhodospira magna</name>
    <dbReference type="NCBI Taxonomy" id="867345"/>
    <lineage>
        <taxon>Bacteria</taxon>
        <taxon>Pseudomonadati</taxon>
        <taxon>Pseudomonadota</taxon>
        <taxon>Gammaproteobacteria</taxon>
        <taxon>Chromatiales</taxon>
        <taxon>Ectothiorhodospiraceae</taxon>
        <taxon>Ectothiorhodospira</taxon>
    </lineage>
</organism>
<evidence type="ECO:0000259" key="5">
    <source>
        <dbReference type="Pfam" id="PF00561"/>
    </source>
</evidence>
<keyword evidence="3" id="KW-0378">Hydrolase</keyword>
<feature type="domain" description="AB hydrolase-1" evidence="5">
    <location>
        <begin position="58"/>
        <end position="297"/>
    </location>
</feature>
<dbReference type="InterPro" id="IPR050960">
    <property type="entry name" value="AB_hydrolase_4_sf"/>
</dbReference>
<evidence type="ECO:0000256" key="4">
    <source>
        <dbReference type="PIRSR" id="PIRSR005211-1"/>
    </source>
</evidence>
<dbReference type="AlphaFoldDB" id="A0A1H8Z0S4"/>
<name>A0A1H8Z0S4_9GAMM</name>
<proteinExistence type="inferred from homology"/>
<dbReference type="GO" id="GO:0034338">
    <property type="term" value="F:short-chain carboxylesterase activity"/>
    <property type="evidence" value="ECO:0007669"/>
    <property type="project" value="TreeGrafter"/>
</dbReference>
<dbReference type="Pfam" id="PF00561">
    <property type="entry name" value="Abhydrolase_1"/>
    <property type="match status" value="1"/>
</dbReference>
<keyword evidence="7" id="KW-1185">Reference proteome</keyword>
<dbReference type="RefSeq" id="WP_090202429.1">
    <property type="nucleotide sequence ID" value="NZ_FOFO01000001.1"/>
</dbReference>
<protein>
    <recommendedName>
        <fullName evidence="5">AB hydrolase-1 domain-containing protein</fullName>
    </recommendedName>
</protein>
<dbReference type="PANTHER" id="PTHR10794">
    <property type="entry name" value="ABHYDROLASE DOMAIN-CONTAINING PROTEIN"/>
    <property type="match status" value="1"/>
</dbReference>
<dbReference type="EMBL" id="FOFO01000001">
    <property type="protein sequence ID" value="SEP58045.1"/>
    <property type="molecule type" value="Genomic_DNA"/>
</dbReference>
<dbReference type="PANTHER" id="PTHR10794:SF94">
    <property type="entry name" value="ESTERASE YHET-RELATED"/>
    <property type="match status" value="1"/>
</dbReference>
<dbReference type="InterPro" id="IPR029058">
    <property type="entry name" value="AB_hydrolase_fold"/>
</dbReference>
<accession>A0A1H8Z0S4</accession>
<gene>
    <name evidence="6" type="ORF">SAMN05421693_101118</name>
</gene>
<dbReference type="NCBIfam" id="NF008218">
    <property type="entry name" value="PRK10985.1"/>
    <property type="match status" value="1"/>
</dbReference>
<dbReference type="OrthoDB" id="332676at2"/>